<dbReference type="UniPathway" id="UPA00120">
    <property type="reaction ID" value="UER00203"/>
</dbReference>
<dbReference type="OrthoDB" id="9802232at2"/>
<dbReference type="NCBIfam" id="TIGR01796">
    <property type="entry name" value="CM_mono_aroH"/>
    <property type="match status" value="1"/>
</dbReference>
<feature type="binding site" evidence="2">
    <location>
        <position position="7"/>
    </location>
    <ligand>
        <name>prephenate</name>
        <dbReference type="ChEBI" id="CHEBI:29934"/>
    </ligand>
</feature>
<dbReference type="PANTHER" id="PTHR21164:SF0">
    <property type="entry name" value="CHORISMATE MUTASE AROH"/>
    <property type="match status" value="1"/>
</dbReference>
<keyword evidence="2 3" id="KW-0057">Aromatic amino acid biosynthesis</keyword>
<dbReference type="AlphaFoldDB" id="A0A371IQ03"/>
<evidence type="ECO:0000313" key="4">
    <source>
        <dbReference type="EMBL" id="RDY22564.1"/>
    </source>
</evidence>
<keyword evidence="5" id="KW-1185">Reference proteome</keyword>
<dbReference type="GO" id="GO:0009073">
    <property type="term" value="P:aromatic amino acid family biosynthetic process"/>
    <property type="evidence" value="ECO:0007669"/>
    <property type="project" value="UniProtKB-UniRule"/>
</dbReference>
<comment type="caution">
    <text evidence="4">The sequence shown here is derived from an EMBL/GenBank/DDBJ whole genome shotgun (WGS) entry which is preliminary data.</text>
</comment>
<feature type="binding site" evidence="2">
    <location>
        <position position="108"/>
    </location>
    <ligand>
        <name>prephenate</name>
        <dbReference type="ChEBI" id="CHEBI:29934"/>
    </ligand>
</feature>
<evidence type="ECO:0000256" key="2">
    <source>
        <dbReference type="PIRSR" id="PIRSR005965-1"/>
    </source>
</evidence>
<dbReference type="PANTHER" id="PTHR21164">
    <property type="entry name" value="CHORISMATE MUTASE"/>
    <property type="match status" value="1"/>
</dbReference>
<organism evidence="4 5">
    <name type="scientific">Romboutsia maritimum</name>
    <dbReference type="NCBI Taxonomy" id="2020948"/>
    <lineage>
        <taxon>Bacteria</taxon>
        <taxon>Bacillati</taxon>
        <taxon>Bacillota</taxon>
        <taxon>Clostridia</taxon>
        <taxon>Peptostreptococcales</taxon>
        <taxon>Peptostreptococcaceae</taxon>
        <taxon>Romboutsia</taxon>
    </lineage>
</organism>
<gene>
    <name evidence="4" type="primary">aroH</name>
    <name evidence="4" type="ORF">CHF27_012760</name>
</gene>
<keyword evidence="3 4" id="KW-0413">Isomerase</keyword>
<dbReference type="EC" id="5.4.99.5" evidence="1 3"/>
<dbReference type="Pfam" id="PF07736">
    <property type="entry name" value="CM_1"/>
    <property type="match status" value="1"/>
</dbReference>
<dbReference type="PIRSF" id="PIRSF005965">
    <property type="entry name" value="Chor_mut_AroH"/>
    <property type="match status" value="1"/>
</dbReference>
<dbReference type="Gene3D" id="3.30.1330.40">
    <property type="entry name" value="RutC-like"/>
    <property type="match status" value="1"/>
</dbReference>
<dbReference type="InterPro" id="IPR008243">
    <property type="entry name" value="Chorismate_mutase_AroH"/>
</dbReference>
<dbReference type="GO" id="GO:0046417">
    <property type="term" value="P:chorismate metabolic process"/>
    <property type="evidence" value="ECO:0007669"/>
    <property type="project" value="TreeGrafter"/>
</dbReference>
<proteinExistence type="predicted"/>
<dbReference type="CDD" id="cd02185">
    <property type="entry name" value="AroH"/>
    <property type="match status" value="1"/>
</dbReference>
<name>A0A371IQ03_9FIRM</name>
<dbReference type="GO" id="GO:0004106">
    <property type="term" value="F:chorismate mutase activity"/>
    <property type="evidence" value="ECO:0007669"/>
    <property type="project" value="UniProtKB-UniRule"/>
</dbReference>
<dbReference type="GO" id="GO:0008652">
    <property type="term" value="P:amino acid biosynthetic process"/>
    <property type="evidence" value="ECO:0007669"/>
    <property type="project" value="UniProtKB-UniRule"/>
</dbReference>
<dbReference type="SUPFAM" id="SSF55298">
    <property type="entry name" value="YjgF-like"/>
    <property type="match status" value="1"/>
</dbReference>
<dbReference type="EMBL" id="NOJZ02000039">
    <property type="protein sequence ID" value="RDY22564.1"/>
    <property type="molecule type" value="Genomic_DNA"/>
</dbReference>
<reference evidence="4 5" key="1">
    <citation type="journal article" date="2017" name="Genome Announc.">
        <title>Draft Genome Sequence of Romboutsia maritimum sp. nov. Strain CCRI-22766(T), Isolated from Coastal Estuarine Mud.</title>
        <authorList>
            <person name="Maheux A.F."/>
            <person name="Boudreau D.K."/>
            <person name="Berube E."/>
            <person name="Boissinot M."/>
            <person name="Raymond F."/>
            <person name="Brodeur S."/>
            <person name="Corbeil J."/>
            <person name="Brightwell G."/>
            <person name="Broda D."/>
            <person name="Omar R.F."/>
            <person name="Bergeron M.G."/>
        </authorList>
    </citation>
    <scope>NUCLEOTIDE SEQUENCE [LARGE SCALE GENOMIC DNA]</scope>
    <source>
        <strain evidence="4 5">CCRI-22766</strain>
    </source>
</reference>
<protein>
    <recommendedName>
        <fullName evidence="1 3">chorismate mutase</fullName>
        <ecNumber evidence="1 3">5.4.99.5</ecNumber>
    </recommendedName>
</protein>
<dbReference type="PROSITE" id="PS51167">
    <property type="entry name" value="CHORISMATE_MUT_1"/>
    <property type="match status" value="1"/>
</dbReference>
<evidence type="ECO:0000256" key="1">
    <source>
        <dbReference type="NCBIfam" id="TIGR01796"/>
    </source>
</evidence>
<comment type="catalytic activity">
    <reaction evidence="3">
        <text>chorismate = prephenate</text>
        <dbReference type="Rhea" id="RHEA:13897"/>
        <dbReference type="ChEBI" id="CHEBI:29748"/>
        <dbReference type="ChEBI" id="CHEBI:29934"/>
        <dbReference type="EC" id="5.4.99.5"/>
    </reaction>
</comment>
<feature type="binding site" evidence="2">
    <location>
        <position position="90"/>
    </location>
    <ligand>
        <name>prephenate</name>
        <dbReference type="ChEBI" id="CHEBI:29934"/>
    </ligand>
</feature>
<keyword evidence="2 3" id="KW-0028">Amino-acid biosynthesis</keyword>
<dbReference type="RefSeq" id="WP_095405125.1">
    <property type="nucleotide sequence ID" value="NZ_NOJZ02000039.1"/>
</dbReference>
<evidence type="ECO:0000256" key="3">
    <source>
        <dbReference type="PROSITE-ProRule" id="PRU00514"/>
    </source>
</evidence>
<dbReference type="Proteomes" id="UP000243494">
    <property type="component" value="Unassembled WGS sequence"/>
</dbReference>
<accession>A0A371IQ03</accession>
<sequence>MKVLAIRGATTVNSNTKKEILEESALLIQKIIEENFLDTDDMISICFTMTRDLDKIYPAVAVREILDITDVPLLNFEEKYIEGSLQKCIRVLVHINSNKTKSDIKHIYLNNAKSLRTDLTN</sequence>
<dbReference type="InterPro" id="IPR035959">
    <property type="entry name" value="RutC-like_sf"/>
</dbReference>
<evidence type="ECO:0000313" key="5">
    <source>
        <dbReference type="Proteomes" id="UP000243494"/>
    </source>
</evidence>